<sequence length="340" mass="36658">MTSNLDSRDPATAAGILRLGNAFCESQVLLTAAELGVFSVLHENPATEQELRARLGLSGRGLRDFLRLLVEFGLLGESGGRYHNRPAAEKFLVRGKQDYLGGLLQGLRAAIYPAWGGLAETLRSGRPQSSGASFAAMLTDPAALDRYARQMDGVLGVVGPLLVDAVDWSACHEVLDVGGCRGGLMGRLIAARPRLSGNVFDLPELEPLFHAHMAEIGLTGKVRFHAGDFFRDPLPPADVLILGHVLHNWAGKDREMLVRKAFTAVNPGGVLLVHDRMLDDNLSRVDNLLASLMMVLMTDEGCEYPVAELTGIARAAGFSGIHHQPLGDNEMLVFCHKPPS</sequence>
<evidence type="ECO:0000259" key="5">
    <source>
        <dbReference type="Pfam" id="PF08100"/>
    </source>
</evidence>
<dbReference type="InterPro" id="IPR029063">
    <property type="entry name" value="SAM-dependent_MTases_sf"/>
</dbReference>
<evidence type="ECO:0000256" key="3">
    <source>
        <dbReference type="ARBA" id="ARBA00022691"/>
    </source>
</evidence>
<proteinExistence type="predicted"/>
<dbReference type="RefSeq" id="WP_209644242.1">
    <property type="nucleotide sequence ID" value="NZ_JAGINW010000001.1"/>
</dbReference>
<evidence type="ECO:0000256" key="2">
    <source>
        <dbReference type="ARBA" id="ARBA00022679"/>
    </source>
</evidence>
<keyword evidence="1 6" id="KW-0489">Methyltransferase</keyword>
<dbReference type="InterPro" id="IPR036390">
    <property type="entry name" value="WH_DNA-bd_sf"/>
</dbReference>
<dbReference type="InterPro" id="IPR036388">
    <property type="entry name" value="WH-like_DNA-bd_sf"/>
</dbReference>
<dbReference type="PROSITE" id="PS51683">
    <property type="entry name" value="SAM_OMT_II"/>
    <property type="match status" value="1"/>
</dbReference>
<dbReference type="Pfam" id="PF00891">
    <property type="entry name" value="Methyltransf_2"/>
    <property type="match status" value="1"/>
</dbReference>
<dbReference type="Gene3D" id="3.40.50.150">
    <property type="entry name" value="Vaccinia Virus protein VP39"/>
    <property type="match status" value="1"/>
</dbReference>
<dbReference type="EMBL" id="JAGINW010000001">
    <property type="protein sequence ID" value="MBP2327270.1"/>
    <property type="molecule type" value="Genomic_DNA"/>
</dbReference>
<dbReference type="InterPro" id="IPR012967">
    <property type="entry name" value="COMT_dimerisation"/>
</dbReference>
<accession>A0ABS4TS82</accession>
<reference evidence="6 7" key="1">
    <citation type="submission" date="2021-03" db="EMBL/GenBank/DDBJ databases">
        <title>Sequencing the genomes of 1000 actinobacteria strains.</title>
        <authorList>
            <person name="Klenk H.-P."/>
        </authorList>
    </citation>
    <scope>NUCLEOTIDE SEQUENCE [LARGE SCALE GENOMIC DNA]</scope>
    <source>
        <strain evidence="6 7">DSM 46670</strain>
    </source>
</reference>
<protein>
    <submittedName>
        <fullName evidence="6">SAM-dependent methyltransferase</fullName>
    </submittedName>
</protein>
<keyword evidence="3" id="KW-0949">S-adenosyl-L-methionine</keyword>
<dbReference type="GO" id="GO:0032259">
    <property type="term" value="P:methylation"/>
    <property type="evidence" value="ECO:0007669"/>
    <property type="project" value="UniProtKB-KW"/>
</dbReference>
<dbReference type="PANTHER" id="PTHR43712">
    <property type="entry name" value="PUTATIVE (AFU_ORTHOLOGUE AFUA_4G14580)-RELATED"/>
    <property type="match status" value="1"/>
</dbReference>
<evidence type="ECO:0000313" key="6">
    <source>
        <dbReference type="EMBL" id="MBP2327270.1"/>
    </source>
</evidence>
<dbReference type="Gene3D" id="1.10.10.10">
    <property type="entry name" value="Winged helix-like DNA-binding domain superfamily/Winged helix DNA-binding domain"/>
    <property type="match status" value="1"/>
</dbReference>
<dbReference type="InterPro" id="IPR001077">
    <property type="entry name" value="COMT_C"/>
</dbReference>
<dbReference type="Pfam" id="PF08100">
    <property type="entry name" value="Dimerisation"/>
    <property type="match status" value="1"/>
</dbReference>
<dbReference type="PIRSF" id="PIRSF005739">
    <property type="entry name" value="O-mtase"/>
    <property type="match status" value="1"/>
</dbReference>
<dbReference type="SUPFAM" id="SSF53335">
    <property type="entry name" value="S-adenosyl-L-methionine-dependent methyltransferases"/>
    <property type="match status" value="1"/>
</dbReference>
<organism evidence="6 7">
    <name type="scientific">Kibdelosporangium banguiense</name>
    <dbReference type="NCBI Taxonomy" id="1365924"/>
    <lineage>
        <taxon>Bacteria</taxon>
        <taxon>Bacillati</taxon>
        <taxon>Actinomycetota</taxon>
        <taxon>Actinomycetes</taxon>
        <taxon>Pseudonocardiales</taxon>
        <taxon>Pseudonocardiaceae</taxon>
        <taxon>Kibdelosporangium</taxon>
    </lineage>
</organism>
<dbReference type="Proteomes" id="UP001519332">
    <property type="component" value="Unassembled WGS sequence"/>
</dbReference>
<dbReference type="InterPro" id="IPR016461">
    <property type="entry name" value="COMT-like"/>
</dbReference>
<gene>
    <name evidence="6" type="ORF">JOF56_007655</name>
</gene>
<dbReference type="PANTHER" id="PTHR43712:SF2">
    <property type="entry name" value="O-METHYLTRANSFERASE CICE"/>
    <property type="match status" value="1"/>
</dbReference>
<evidence type="ECO:0000256" key="1">
    <source>
        <dbReference type="ARBA" id="ARBA00022603"/>
    </source>
</evidence>
<feature type="domain" description="O-methyltransferase dimerisation" evidence="5">
    <location>
        <begin position="18"/>
        <end position="93"/>
    </location>
</feature>
<keyword evidence="2" id="KW-0808">Transferase</keyword>
<evidence type="ECO:0000313" key="7">
    <source>
        <dbReference type="Proteomes" id="UP001519332"/>
    </source>
</evidence>
<feature type="domain" description="O-methyltransferase C-terminal" evidence="4">
    <location>
        <begin position="115"/>
        <end position="319"/>
    </location>
</feature>
<evidence type="ECO:0000259" key="4">
    <source>
        <dbReference type="Pfam" id="PF00891"/>
    </source>
</evidence>
<dbReference type="SUPFAM" id="SSF46785">
    <property type="entry name" value="Winged helix' DNA-binding domain"/>
    <property type="match status" value="1"/>
</dbReference>
<comment type="caution">
    <text evidence="6">The sequence shown here is derived from an EMBL/GenBank/DDBJ whole genome shotgun (WGS) entry which is preliminary data.</text>
</comment>
<dbReference type="GO" id="GO:0008168">
    <property type="term" value="F:methyltransferase activity"/>
    <property type="evidence" value="ECO:0007669"/>
    <property type="project" value="UniProtKB-KW"/>
</dbReference>
<keyword evidence="7" id="KW-1185">Reference proteome</keyword>
<name>A0ABS4TS82_9PSEU</name>